<accession>A0A1T2XNF6</accession>
<gene>
    <name evidence="3" type="ORF">BVG16_03620</name>
</gene>
<dbReference type="STRING" id="1324314.BVG16_03620"/>
<keyword evidence="2" id="KW-1133">Transmembrane helix</keyword>
<feature type="region of interest" description="Disordered" evidence="1">
    <location>
        <begin position="1"/>
        <end position="44"/>
    </location>
</feature>
<evidence type="ECO:0000313" key="4">
    <source>
        <dbReference type="Proteomes" id="UP000190188"/>
    </source>
</evidence>
<sequence>MSKQLSRIETYGRKRTRGTKHQEEHQEHEELETSKNLEKLPSRTQLHPSRGILTRIFYNTLMVLFILLLLGLLYWGRHYTS</sequence>
<organism evidence="3 4">
    <name type="scientific">Paenibacillus selenitireducens</name>
    <dbReference type="NCBI Taxonomy" id="1324314"/>
    <lineage>
        <taxon>Bacteria</taxon>
        <taxon>Bacillati</taxon>
        <taxon>Bacillota</taxon>
        <taxon>Bacilli</taxon>
        <taxon>Bacillales</taxon>
        <taxon>Paenibacillaceae</taxon>
        <taxon>Paenibacillus</taxon>
    </lineage>
</organism>
<keyword evidence="2" id="KW-0472">Membrane</keyword>
<evidence type="ECO:0000313" key="3">
    <source>
        <dbReference type="EMBL" id="OPA81410.1"/>
    </source>
</evidence>
<proteinExistence type="predicted"/>
<evidence type="ECO:0000256" key="1">
    <source>
        <dbReference type="SAM" id="MobiDB-lite"/>
    </source>
</evidence>
<protein>
    <submittedName>
        <fullName evidence="3">Uncharacterized protein</fullName>
    </submittedName>
</protein>
<name>A0A1T2XNF6_9BACL</name>
<keyword evidence="4" id="KW-1185">Reference proteome</keyword>
<dbReference type="Proteomes" id="UP000190188">
    <property type="component" value="Unassembled WGS sequence"/>
</dbReference>
<dbReference type="EMBL" id="MSZX01000001">
    <property type="protein sequence ID" value="OPA81410.1"/>
    <property type="molecule type" value="Genomic_DNA"/>
</dbReference>
<dbReference type="AlphaFoldDB" id="A0A1T2XNF6"/>
<evidence type="ECO:0000256" key="2">
    <source>
        <dbReference type="SAM" id="Phobius"/>
    </source>
</evidence>
<comment type="caution">
    <text evidence="3">The sequence shown here is derived from an EMBL/GenBank/DDBJ whole genome shotgun (WGS) entry which is preliminary data.</text>
</comment>
<feature type="compositionally biased region" description="Basic and acidic residues" evidence="1">
    <location>
        <begin position="20"/>
        <end position="41"/>
    </location>
</feature>
<reference evidence="3 4" key="1">
    <citation type="submission" date="2017-01" db="EMBL/GenBank/DDBJ databases">
        <title>Genome analysis of Paenibacillus selenitrireducens ES3-24.</title>
        <authorList>
            <person name="Xu D."/>
            <person name="Yao R."/>
            <person name="Zheng S."/>
        </authorList>
    </citation>
    <scope>NUCLEOTIDE SEQUENCE [LARGE SCALE GENOMIC DNA]</scope>
    <source>
        <strain evidence="3 4">ES3-24</strain>
    </source>
</reference>
<feature type="transmembrane region" description="Helical" evidence="2">
    <location>
        <begin position="56"/>
        <end position="75"/>
    </location>
</feature>
<keyword evidence="2" id="KW-0812">Transmembrane</keyword>